<dbReference type="GeneID" id="105896766"/>
<proteinExistence type="predicted"/>
<feature type="disulfide bond" evidence="12">
    <location>
        <begin position="60"/>
        <end position="73"/>
    </location>
</feature>
<keyword evidence="7 14" id="KW-1133">Transmembrane helix</keyword>
<evidence type="ECO:0000256" key="14">
    <source>
        <dbReference type="SAM" id="Phobius"/>
    </source>
</evidence>
<comment type="subcellular location">
    <subcellularLocation>
        <location evidence="1">Membrane</location>
        <topology evidence="1">Single-pass type I membrane protein</topology>
    </subcellularLocation>
</comment>
<dbReference type="OrthoDB" id="10031141at2759"/>
<organism evidence="16 17">
    <name type="scientific">Clupea harengus</name>
    <name type="common">Atlantic herring</name>
    <dbReference type="NCBI Taxonomy" id="7950"/>
    <lineage>
        <taxon>Eukaryota</taxon>
        <taxon>Metazoa</taxon>
        <taxon>Chordata</taxon>
        <taxon>Craniata</taxon>
        <taxon>Vertebrata</taxon>
        <taxon>Euteleostomi</taxon>
        <taxon>Actinopterygii</taxon>
        <taxon>Neopterygii</taxon>
        <taxon>Teleostei</taxon>
        <taxon>Clupei</taxon>
        <taxon>Clupeiformes</taxon>
        <taxon>Clupeoidei</taxon>
        <taxon>Clupeidae</taxon>
        <taxon>Clupea</taxon>
    </lineage>
</organism>
<dbReference type="FunFam" id="2.10.50.10:FF:000009">
    <property type="entry name" value="Tumor necrosis factor receptor superfamily member 14"/>
    <property type="match status" value="1"/>
</dbReference>
<dbReference type="GO" id="GO:2000406">
    <property type="term" value="P:positive regulation of T cell migration"/>
    <property type="evidence" value="ECO:0007669"/>
    <property type="project" value="TreeGrafter"/>
</dbReference>
<accession>A0A8M1KPK9</accession>
<feature type="transmembrane region" description="Helical" evidence="14">
    <location>
        <begin position="12"/>
        <end position="37"/>
    </location>
</feature>
<keyword evidence="16" id="KW-1185">Reference proteome</keyword>
<feature type="region of interest" description="Disordered" evidence="13">
    <location>
        <begin position="245"/>
        <end position="272"/>
    </location>
</feature>
<keyword evidence="5" id="KW-0732">Signal</keyword>
<evidence type="ECO:0000256" key="12">
    <source>
        <dbReference type="PROSITE-ProRule" id="PRU00206"/>
    </source>
</evidence>
<evidence type="ECO:0000256" key="9">
    <source>
        <dbReference type="ARBA" id="ARBA00023157"/>
    </source>
</evidence>
<name>A0A8M1KPK9_CLUHA</name>
<dbReference type="InterPro" id="IPR001368">
    <property type="entry name" value="TNFR/NGFR_Cys_rich_reg"/>
</dbReference>
<dbReference type="GO" id="GO:0050830">
    <property type="term" value="P:defense response to Gram-positive bacterium"/>
    <property type="evidence" value="ECO:0007669"/>
    <property type="project" value="TreeGrafter"/>
</dbReference>
<evidence type="ECO:0000256" key="13">
    <source>
        <dbReference type="SAM" id="MobiDB-lite"/>
    </source>
</evidence>
<evidence type="ECO:0000259" key="15">
    <source>
        <dbReference type="PROSITE" id="PS50050"/>
    </source>
</evidence>
<evidence type="ECO:0000256" key="2">
    <source>
        <dbReference type="ARBA" id="ARBA00022553"/>
    </source>
</evidence>
<dbReference type="CDD" id="cd13405">
    <property type="entry name" value="TNFRSF14_teleost"/>
    <property type="match status" value="1"/>
</dbReference>
<keyword evidence="3" id="KW-0945">Host-virus interaction</keyword>
<keyword evidence="4 14" id="KW-0812">Transmembrane</keyword>
<dbReference type="PROSITE" id="PS50050">
    <property type="entry name" value="TNFR_NGFR_2"/>
    <property type="match status" value="2"/>
</dbReference>
<evidence type="ECO:0000256" key="10">
    <source>
        <dbReference type="ARBA" id="ARBA00023170"/>
    </source>
</evidence>
<keyword evidence="9 12" id="KW-1015">Disulfide bond</keyword>
<sequence>MEKKLNKIKLSFNRYSSLLANTMLKGIIYGLILFTIITPCNDEYTKGCDRAEYDSENGCCPVCSPGYYVRKHCTEYTSTTCAPCPSSTFSDAASGLTSCLSCTVCDVAAGLRVNRVCSSTSDTLCEPLEGHYCTDPIKDGCRGAVEHTKCSPGQYIKEVGTASSDTVCDDCGHNTYSDGSFTSCRPHTRCESQGMDVIREGTSSSDSECGRSGTRATVVISSLVMMMLAAMIVMMMFFWQRQRTGDHGTTEGENLPMTSGGDSIQHPPQPDG</sequence>
<dbReference type="RefSeq" id="XP_042563639.1">
    <property type="nucleotide sequence ID" value="XM_042707705.1"/>
</dbReference>
<dbReference type="GO" id="GO:0046642">
    <property type="term" value="P:negative regulation of alpha-beta T cell proliferation"/>
    <property type="evidence" value="ECO:0007669"/>
    <property type="project" value="TreeGrafter"/>
</dbReference>
<keyword evidence="6" id="KW-0677">Repeat</keyword>
<keyword evidence="11" id="KW-0325">Glycoprotein</keyword>
<dbReference type="GO" id="GO:0050829">
    <property type="term" value="P:defense response to Gram-negative bacterium"/>
    <property type="evidence" value="ECO:0007669"/>
    <property type="project" value="TreeGrafter"/>
</dbReference>
<evidence type="ECO:0000256" key="8">
    <source>
        <dbReference type="ARBA" id="ARBA00023136"/>
    </source>
</evidence>
<evidence type="ECO:0000256" key="1">
    <source>
        <dbReference type="ARBA" id="ARBA00004479"/>
    </source>
</evidence>
<feature type="repeat" description="TNFR-Cys" evidence="12">
    <location>
        <begin position="47"/>
        <end position="81"/>
    </location>
</feature>
<dbReference type="PROSITE" id="PS00652">
    <property type="entry name" value="TNFR_NGFR_1"/>
    <property type="match status" value="2"/>
</dbReference>
<evidence type="ECO:0000313" key="17">
    <source>
        <dbReference type="RefSeq" id="XP_042563639.1"/>
    </source>
</evidence>
<gene>
    <name evidence="17" type="primary">LOC105896766</name>
</gene>
<evidence type="ECO:0000256" key="4">
    <source>
        <dbReference type="ARBA" id="ARBA00022692"/>
    </source>
</evidence>
<evidence type="ECO:0000256" key="6">
    <source>
        <dbReference type="ARBA" id="ARBA00022737"/>
    </source>
</evidence>
<dbReference type="Pfam" id="PF00020">
    <property type="entry name" value="TNFR_c6"/>
    <property type="match status" value="2"/>
</dbReference>
<feature type="disulfide bond" evidence="12">
    <location>
        <begin position="63"/>
        <end position="81"/>
    </location>
</feature>
<protein>
    <submittedName>
        <fullName evidence="17">Tumor necrosis factor receptor superfamily member 14-like</fullName>
    </submittedName>
</protein>
<feature type="domain" description="TNFR-Cys" evidence="15">
    <location>
        <begin position="83"/>
        <end position="125"/>
    </location>
</feature>
<dbReference type="Proteomes" id="UP000515152">
    <property type="component" value="Chromosome 4"/>
</dbReference>
<evidence type="ECO:0000256" key="5">
    <source>
        <dbReference type="ARBA" id="ARBA00022729"/>
    </source>
</evidence>
<dbReference type="SMART" id="SM00208">
    <property type="entry name" value="TNFR"/>
    <property type="match status" value="4"/>
</dbReference>
<keyword evidence="10" id="KW-0675">Receptor</keyword>
<dbReference type="FunFam" id="2.10.50.10:FF:000007">
    <property type="entry name" value="TNF receptor superfamily member 14"/>
    <property type="match status" value="1"/>
</dbReference>
<evidence type="ECO:0000256" key="11">
    <source>
        <dbReference type="ARBA" id="ARBA00023180"/>
    </source>
</evidence>
<keyword evidence="2" id="KW-0597">Phosphoprotein</keyword>
<evidence type="ECO:0000256" key="3">
    <source>
        <dbReference type="ARBA" id="ARBA00022581"/>
    </source>
</evidence>
<dbReference type="PANTHER" id="PTHR46838">
    <property type="entry name" value="TUMOR NECROSIS FACTOR RECEPTOR SUPERFAMILY MEMBER 14"/>
    <property type="match status" value="1"/>
</dbReference>
<feature type="repeat" description="TNFR-Cys" evidence="12">
    <location>
        <begin position="83"/>
        <end position="125"/>
    </location>
</feature>
<feature type="transmembrane region" description="Helical" evidence="14">
    <location>
        <begin position="218"/>
        <end position="239"/>
    </location>
</feature>
<comment type="caution">
    <text evidence="12">Lacks conserved residue(s) required for the propagation of feature annotation.</text>
</comment>
<evidence type="ECO:0000313" key="16">
    <source>
        <dbReference type="Proteomes" id="UP000515152"/>
    </source>
</evidence>
<dbReference type="AlphaFoldDB" id="A0A8M1KPK9"/>
<reference evidence="17" key="1">
    <citation type="submission" date="2025-08" db="UniProtKB">
        <authorList>
            <consortium name="RefSeq"/>
        </authorList>
    </citation>
    <scope>IDENTIFICATION</scope>
</reference>
<evidence type="ECO:0000256" key="7">
    <source>
        <dbReference type="ARBA" id="ARBA00022989"/>
    </source>
</evidence>
<dbReference type="GO" id="GO:0002720">
    <property type="term" value="P:positive regulation of cytokine production involved in immune response"/>
    <property type="evidence" value="ECO:0007669"/>
    <property type="project" value="TreeGrafter"/>
</dbReference>
<feature type="domain" description="TNFR-Cys" evidence="15">
    <location>
        <begin position="47"/>
        <end position="81"/>
    </location>
</feature>
<keyword evidence="8 14" id="KW-0472">Membrane</keyword>
<dbReference type="KEGG" id="char:105896766"/>
<dbReference type="PANTHER" id="PTHR46838:SF1">
    <property type="entry name" value="TUMOR NECROSIS FACTOR RECEPTOR SUPERFAMILY MEMBER 14"/>
    <property type="match status" value="1"/>
</dbReference>
<feature type="disulfide bond" evidence="12">
    <location>
        <begin position="84"/>
        <end position="99"/>
    </location>
</feature>
<dbReference type="GO" id="GO:0009897">
    <property type="term" value="C:external side of plasma membrane"/>
    <property type="evidence" value="ECO:0007669"/>
    <property type="project" value="TreeGrafter"/>
</dbReference>